<dbReference type="RefSeq" id="WP_260218467.1">
    <property type="nucleotide sequence ID" value="NZ_JAJAGO010000006.1"/>
</dbReference>
<name>A0ABT2JTD3_9ACTN</name>
<comment type="caution">
    <text evidence="1">The sequence shown here is derived from an EMBL/GenBank/DDBJ whole genome shotgun (WGS) entry which is preliminary data.</text>
</comment>
<dbReference type="EMBL" id="JAJAGO010000006">
    <property type="protein sequence ID" value="MCT2591140.1"/>
    <property type="molecule type" value="Genomic_DNA"/>
</dbReference>
<reference evidence="1 2" key="1">
    <citation type="submission" date="2021-10" db="EMBL/GenBank/DDBJ databases">
        <title>Streptomyces gossypii sp. nov., isolated from soil collected from cotton field.</title>
        <authorList>
            <person name="Ge X."/>
            <person name="Chen X."/>
            <person name="Liu W."/>
        </authorList>
    </citation>
    <scope>NUCLEOTIDE SEQUENCE [LARGE SCALE GENOMIC DNA]</scope>
    <source>
        <strain evidence="1 2">N2-109</strain>
    </source>
</reference>
<keyword evidence="2" id="KW-1185">Reference proteome</keyword>
<dbReference type="Proteomes" id="UP001156389">
    <property type="component" value="Unassembled WGS sequence"/>
</dbReference>
<evidence type="ECO:0000313" key="1">
    <source>
        <dbReference type="EMBL" id="MCT2591140.1"/>
    </source>
</evidence>
<organism evidence="1 2">
    <name type="scientific">Streptomyces gossypii</name>
    <dbReference type="NCBI Taxonomy" id="2883101"/>
    <lineage>
        <taxon>Bacteria</taxon>
        <taxon>Bacillati</taxon>
        <taxon>Actinomycetota</taxon>
        <taxon>Actinomycetes</taxon>
        <taxon>Kitasatosporales</taxon>
        <taxon>Streptomycetaceae</taxon>
        <taxon>Streptomyces</taxon>
    </lineage>
</organism>
<accession>A0ABT2JTD3</accession>
<evidence type="ECO:0000313" key="2">
    <source>
        <dbReference type="Proteomes" id="UP001156389"/>
    </source>
</evidence>
<protein>
    <submittedName>
        <fullName evidence="1">Uncharacterized protein</fullName>
    </submittedName>
</protein>
<gene>
    <name evidence="1" type="ORF">LHJ74_14695</name>
</gene>
<sequence>MKTSVVTRLKAARTALLTVSGLGALTAAAWSTFGLGAGLASAGLSCFALEYLTGEDS</sequence>
<proteinExistence type="predicted"/>